<comment type="caution">
    <text evidence="2">The sequence shown here is derived from an EMBL/GenBank/DDBJ whole genome shotgun (WGS) entry which is preliminary data.</text>
</comment>
<name>A0A8J8SWQ4_HALGN</name>
<evidence type="ECO:0000313" key="3">
    <source>
        <dbReference type="Proteomes" id="UP000785679"/>
    </source>
</evidence>
<feature type="region of interest" description="Disordered" evidence="1">
    <location>
        <begin position="1"/>
        <end position="36"/>
    </location>
</feature>
<sequence length="292" mass="33054">MNSSQQSKPPTTTTLGAGKAPSRPQTTPAQKQPPPQNKLFQLNKQIILTARKLETGPLENYVHMATLIHKLNLLLLEFDSIKQLRNILRIIYSKPLLNSLLDFSMNADQFAHFGIRLIELLTLEFHKEIAKSEVLQIIFGLLRTNDYETIVQCLSFVKVLLQTALAEQGVTQAITPGTPALIKVGDILNKKLLVLMMKTVLKQPEIEHVSILIDIVNLVLTDKDQRVLILDAILKEEDPATTLIDDEAGPYNYRRMLRNIEGQVEIRSIKALHKKLTRQLKEVEMWAKSKGK</sequence>
<proteinExistence type="predicted"/>
<protein>
    <submittedName>
        <fullName evidence="2">Uncharacterized protein</fullName>
    </submittedName>
</protein>
<dbReference type="Proteomes" id="UP000785679">
    <property type="component" value="Unassembled WGS sequence"/>
</dbReference>
<dbReference type="OrthoDB" id="320693at2759"/>
<evidence type="ECO:0000313" key="2">
    <source>
        <dbReference type="EMBL" id="TNV73113.1"/>
    </source>
</evidence>
<gene>
    <name evidence="2" type="ORF">FGO68_gene6503</name>
</gene>
<dbReference type="AlphaFoldDB" id="A0A8J8SWQ4"/>
<organism evidence="2 3">
    <name type="scientific">Halteria grandinella</name>
    <dbReference type="NCBI Taxonomy" id="5974"/>
    <lineage>
        <taxon>Eukaryota</taxon>
        <taxon>Sar</taxon>
        <taxon>Alveolata</taxon>
        <taxon>Ciliophora</taxon>
        <taxon>Intramacronucleata</taxon>
        <taxon>Spirotrichea</taxon>
        <taxon>Stichotrichia</taxon>
        <taxon>Sporadotrichida</taxon>
        <taxon>Halteriidae</taxon>
        <taxon>Halteria</taxon>
    </lineage>
</organism>
<dbReference type="EMBL" id="RRYP01019869">
    <property type="protein sequence ID" value="TNV73113.1"/>
    <property type="molecule type" value="Genomic_DNA"/>
</dbReference>
<evidence type="ECO:0000256" key="1">
    <source>
        <dbReference type="SAM" id="MobiDB-lite"/>
    </source>
</evidence>
<keyword evidence="3" id="KW-1185">Reference proteome</keyword>
<accession>A0A8J8SWQ4</accession>
<reference evidence="2" key="1">
    <citation type="submission" date="2019-06" db="EMBL/GenBank/DDBJ databases">
        <authorList>
            <person name="Zheng W."/>
        </authorList>
    </citation>
    <scope>NUCLEOTIDE SEQUENCE</scope>
    <source>
        <strain evidence="2">QDHG01</strain>
    </source>
</reference>